<dbReference type="HOGENOM" id="CLU_039613_0_0_4"/>
<comment type="similarity">
    <text evidence="1">Belongs to the LysR transcriptional regulatory family.</text>
</comment>
<gene>
    <name evidence="7" type="ORF">BGL_2c11880</name>
</gene>
<dbReference type="AlphaFoldDB" id="A0A0B6SAI6"/>
<feature type="compositionally biased region" description="Low complexity" evidence="5">
    <location>
        <begin position="338"/>
        <end position="371"/>
    </location>
</feature>
<feature type="region of interest" description="Disordered" evidence="5">
    <location>
        <begin position="316"/>
        <end position="371"/>
    </location>
</feature>
<evidence type="ECO:0000256" key="2">
    <source>
        <dbReference type="ARBA" id="ARBA00023015"/>
    </source>
</evidence>
<dbReference type="CDD" id="cd05466">
    <property type="entry name" value="PBP2_LTTR_substrate"/>
    <property type="match status" value="1"/>
</dbReference>
<sequence length="371" mass="40420">MQARSPKHRALLGQLSDMDLRLLRVFKVVVQCGGMAAAELELNIGISTISRHVKDLETRLGLVLCRRGRAGFTLTPEGQTVYEETLRLLASLEAFRSRVDGIHDRMGGELQIAMFDKTATNPAARVADAIRRFAQAAPDVGLNLHVGSIQEIERGVIDGSYQIGIIPEHRSSGSLVYTGLFDERMLLYCGAGHPLFGASHRRLGWERIREHAFAGLGFHSPNLQLTHRAKLTRSATASDQESIATLILSGRFLGFLPDHYAESFERAGRMQAIAPHRFQYRCRFVSLHRRSPQPSRAALLFQDCLDAAHADVAPEQAAAGARKEKGGNAVPVAEREAAQTPAAPAAPRATGANEANRAPAARRATRKAGTT</sequence>
<dbReference type="InterPro" id="IPR005119">
    <property type="entry name" value="LysR_subst-bd"/>
</dbReference>
<dbReference type="PROSITE" id="PS50931">
    <property type="entry name" value="HTH_LYSR"/>
    <property type="match status" value="1"/>
</dbReference>
<dbReference type="Gene3D" id="1.10.10.10">
    <property type="entry name" value="Winged helix-like DNA-binding domain superfamily/Winged helix DNA-binding domain"/>
    <property type="match status" value="1"/>
</dbReference>
<evidence type="ECO:0000256" key="1">
    <source>
        <dbReference type="ARBA" id="ARBA00009437"/>
    </source>
</evidence>
<evidence type="ECO:0000256" key="5">
    <source>
        <dbReference type="SAM" id="MobiDB-lite"/>
    </source>
</evidence>
<organism evidence="7 8">
    <name type="scientific">Burkholderia plantarii</name>
    <dbReference type="NCBI Taxonomy" id="41899"/>
    <lineage>
        <taxon>Bacteria</taxon>
        <taxon>Pseudomonadati</taxon>
        <taxon>Pseudomonadota</taxon>
        <taxon>Betaproteobacteria</taxon>
        <taxon>Burkholderiales</taxon>
        <taxon>Burkholderiaceae</taxon>
        <taxon>Burkholderia</taxon>
    </lineage>
</organism>
<evidence type="ECO:0000313" key="8">
    <source>
        <dbReference type="Proteomes" id="UP000031838"/>
    </source>
</evidence>
<keyword evidence="2" id="KW-0805">Transcription regulation</keyword>
<dbReference type="EMBL" id="CP002581">
    <property type="protein sequence ID" value="AJK49266.1"/>
    <property type="molecule type" value="Genomic_DNA"/>
</dbReference>
<dbReference type="Pfam" id="PF03466">
    <property type="entry name" value="LysR_substrate"/>
    <property type="match status" value="1"/>
</dbReference>
<evidence type="ECO:0000259" key="6">
    <source>
        <dbReference type="PROSITE" id="PS50931"/>
    </source>
</evidence>
<dbReference type="KEGG" id="bgp:BGL_2c11880"/>
<dbReference type="InterPro" id="IPR036388">
    <property type="entry name" value="WH-like_DNA-bd_sf"/>
</dbReference>
<evidence type="ECO:0000313" key="7">
    <source>
        <dbReference type="EMBL" id="AJK49266.1"/>
    </source>
</evidence>
<evidence type="ECO:0000256" key="3">
    <source>
        <dbReference type="ARBA" id="ARBA00023125"/>
    </source>
</evidence>
<name>A0A0B6SAI6_BURPL</name>
<dbReference type="GO" id="GO:0003700">
    <property type="term" value="F:DNA-binding transcription factor activity"/>
    <property type="evidence" value="ECO:0007669"/>
    <property type="project" value="InterPro"/>
</dbReference>
<dbReference type="Pfam" id="PF00126">
    <property type="entry name" value="HTH_1"/>
    <property type="match status" value="1"/>
</dbReference>
<dbReference type="Gene3D" id="3.40.190.290">
    <property type="match status" value="1"/>
</dbReference>
<keyword evidence="4" id="KW-0804">Transcription</keyword>
<proteinExistence type="inferred from homology"/>
<reference evidence="8" key="1">
    <citation type="submission" date="2011-03" db="EMBL/GenBank/DDBJ databases">
        <authorList>
            <person name="Voget S."/>
            <person name="Streit W.R."/>
            <person name="Jaeger K.E."/>
            <person name="Daniel R."/>
        </authorList>
    </citation>
    <scope>NUCLEOTIDE SEQUENCE [LARGE SCALE GENOMIC DNA]</scope>
    <source>
        <strain evidence="8">PG1</strain>
    </source>
</reference>
<accession>A0A0B6SAI6</accession>
<dbReference type="Proteomes" id="UP000031838">
    <property type="component" value="Chromosome 2"/>
</dbReference>
<feature type="domain" description="HTH lysR-type" evidence="6">
    <location>
        <begin position="18"/>
        <end position="75"/>
    </location>
</feature>
<dbReference type="GO" id="GO:0000976">
    <property type="term" value="F:transcription cis-regulatory region binding"/>
    <property type="evidence" value="ECO:0007669"/>
    <property type="project" value="TreeGrafter"/>
</dbReference>
<dbReference type="SUPFAM" id="SSF46785">
    <property type="entry name" value="Winged helix' DNA-binding domain"/>
    <property type="match status" value="1"/>
</dbReference>
<dbReference type="PANTHER" id="PTHR30126">
    <property type="entry name" value="HTH-TYPE TRANSCRIPTIONAL REGULATOR"/>
    <property type="match status" value="1"/>
</dbReference>
<dbReference type="RefSeq" id="WP_042627759.1">
    <property type="nucleotide sequence ID" value="NZ_CP002581.1"/>
</dbReference>
<dbReference type="InterPro" id="IPR000847">
    <property type="entry name" value="LysR_HTH_N"/>
</dbReference>
<keyword evidence="3" id="KW-0238">DNA-binding</keyword>
<evidence type="ECO:0000256" key="4">
    <source>
        <dbReference type="ARBA" id="ARBA00023163"/>
    </source>
</evidence>
<reference evidence="7 8" key="2">
    <citation type="journal article" date="2016" name="Appl. Microbiol. Biotechnol.">
        <title>Mutations improving production and secretion of extracellular lipase by Burkholderia glumae PG1.</title>
        <authorList>
            <person name="Knapp A."/>
            <person name="Voget S."/>
            <person name="Gao R."/>
            <person name="Zaburannyi N."/>
            <person name="Krysciak D."/>
            <person name="Breuer M."/>
            <person name="Hauer B."/>
            <person name="Streit W.R."/>
            <person name="Muller R."/>
            <person name="Daniel R."/>
            <person name="Jaeger K.E."/>
        </authorList>
    </citation>
    <scope>NUCLEOTIDE SEQUENCE [LARGE SCALE GENOMIC DNA]</scope>
    <source>
        <strain evidence="7 8">PG1</strain>
    </source>
</reference>
<dbReference type="PANTHER" id="PTHR30126:SF98">
    <property type="entry name" value="HTH-TYPE TRANSCRIPTIONAL ACTIVATOR BAUR"/>
    <property type="match status" value="1"/>
</dbReference>
<dbReference type="SUPFAM" id="SSF53850">
    <property type="entry name" value="Periplasmic binding protein-like II"/>
    <property type="match status" value="1"/>
</dbReference>
<keyword evidence="8" id="KW-1185">Reference proteome</keyword>
<dbReference type="InterPro" id="IPR036390">
    <property type="entry name" value="WH_DNA-bd_sf"/>
</dbReference>
<protein>
    <submittedName>
        <fullName evidence="7">Transcriptional regulator, LysR family</fullName>
    </submittedName>
</protein>